<dbReference type="OrthoDB" id="329835at2759"/>
<dbReference type="Pfam" id="PF00109">
    <property type="entry name" value="ketoacyl-synt"/>
    <property type="match status" value="1"/>
</dbReference>
<name>A0A8H3J2U0_9LECA</name>
<feature type="region of interest" description="Disordered" evidence="2">
    <location>
        <begin position="191"/>
        <end position="217"/>
    </location>
</feature>
<dbReference type="SUPFAM" id="SSF53901">
    <property type="entry name" value="Thiolase-like"/>
    <property type="match status" value="1"/>
</dbReference>
<feature type="compositionally biased region" description="Polar residues" evidence="2">
    <location>
        <begin position="205"/>
        <end position="217"/>
    </location>
</feature>
<dbReference type="PANTHER" id="PTHR43775:SF22">
    <property type="entry name" value="SYNTHASE, PUTATIVE (JCVI)-RELATED"/>
    <property type="match status" value="1"/>
</dbReference>
<protein>
    <recommendedName>
        <fullName evidence="3">Ketosynthase family 3 (KS3) domain-containing protein</fullName>
    </recommendedName>
</protein>
<accession>A0A8H3J2U0</accession>
<comment type="caution">
    <text evidence="4">The sequence shown here is derived from an EMBL/GenBank/DDBJ whole genome shotgun (WGS) entry which is preliminary data.</text>
</comment>
<dbReference type="SMART" id="SM00825">
    <property type="entry name" value="PKS_KS"/>
    <property type="match status" value="1"/>
</dbReference>
<dbReference type="GO" id="GO:0004312">
    <property type="term" value="F:fatty acid synthase activity"/>
    <property type="evidence" value="ECO:0007669"/>
    <property type="project" value="TreeGrafter"/>
</dbReference>
<evidence type="ECO:0000256" key="1">
    <source>
        <dbReference type="ARBA" id="ARBA00023268"/>
    </source>
</evidence>
<dbReference type="Proteomes" id="UP000664534">
    <property type="component" value="Unassembled WGS sequence"/>
</dbReference>
<feature type="region of interest" description="Disordered" evidence="2">
    <location>
        <begin position="26"/>
        <end position="54"/>
    </location>
</feature>
<gene>
    <name evidence="4" type="ORF">IMSHALPRED_001575</name>
</gene>
<dbReference type="EMBL" id="CAJPDT010000121">
    <property type="protein sequence ID" value="CAF9939628.1"/>
    <property type="molecule type" value="Genomic_DNA"/>
</dbReference>
<dbReference type="InterPro" id="IPR014030">
    <property type="entry name" value="Ketoacyl_synth_N"/>
</dbReference>
<reference evidence="4" key="1">
    <citation type="submission" date="2021-03" db="EMBL/GenBank/DDBJ databases">
        <authorList>
            <person name="Tagirdzhanova G."/>
        </authorList>
    </citation>
    <scope>NUCLEOTIDE SEQUENCE</scope>
</reference>
<evidence type="ECO:0000313" key="4">
    <source>
        <dbReference type="EMBL" id="CAF9939628.1"/>
    </source>
</evidence>
<dbReference type="Gene3D" id="3.40.47.10">
    <property type="match status" value="1"/>
</dbReference>
<dbReference type="InterPro" id="IPR020841">
    <property type="entry name" value="PKS_Beta-ketoAc_synthase_dom"/>
</dbReference>
<proteinExistence type="predicted"/>
<dbReference type="InterPro" id="IPR050091">
    <property type="entry name" value="PKS_NRPS_Biosynth_Enz"/>
</dbReference>
<dbReference type="GO" id="GO:0044550">
    <property type="term" value="P:secondary metabolite biosynthetic process"/>
    <property type="evidence" value="ECO:0007669"/>
    <property type="project" value="TreeGrafter"/>
</dbReference>
<evidence type="ECO:0000256" key="2">
    <source>
        <dbReference type="SAM" id="MobiDB-lite"/>
    </source>
</evidence>
<keyword evidence="1" id="KW-0511">Multifunctional enzyme</keyword>
<feature type="domain" description="Ketosynthase family 3 (KS3)" evidence="3">
    <location>
        <begin position="58"/>
        <end position="244"/>
    </location>
</feature>
<evidence type="ECO:0000259" key="3">
    <source>
        <dbReference type="PROSITE" id="PS52004"/>
    </source>
</evidence>
<organism evidence="4 5">
    <name type="scientific">Imshaugia aleurites</name>
    <dbReference type="NCBI Taxonomy" id="172621"/>
    <lineage>
        <taxon>Eukaryota</taxon>
        <taxon>Fungi</taxon>
        <taxon>Dikarya</taxon>
        <taxon>Ascomycota</taxon>
        <taxon>Pezizomycotina</taxon>
        <taxon>Lecanoromycetes</taxon>
        <taxon>OSLEUM clade</taxon>
        <taxon>Lecanoromycetidae</taxon>
        <taxon>Lecanorales</taxon>
        <taxon>Lecanorineae</taxon>
        <taxon>Parmeliaceae</taxon>
        <taxon>Imshaugia</taxon>
    </lineage>
</organism>
<dbReference type="InterPro" id="IPR016039">
    <property type="entry name" value="Thiolase-like"/>
</dbReference>
<dbReference type="GO" id="GO:0006633">
    <property type="term" value="P:fatty acid biosynthetic process"/>
    <property type="evidence" value="ECO:0007669"/>
    <property type="project" value="TreeGrafter"/>
</dbReference>
<dbReference type="PANTHER" id="PTHR43775">
    <property type="entry name" value="FATTY ACID SYNTHASE"/>
    <property type="match status" value="1"/>
</dbReference>
<keyword evidence="5" id="KW-1185">Reference proteome</keyword>
<dbReference type="AlphaFoldDB" id="A0A8H3J2U0"/>
<feature type="compositionally biased region" description="Low complexity" evidence="2">
    <location>
        <begin position="30"/>
        <end position="49"/>
    </location>
</feature>
<dbReference type="PROSITE" id="PS52004">
    <property type="entry name" value="KS3_2"/>
    <property type="match status" value="1"/>
</dbReference>
<sequence length="244" mass="26191">MSALTEDKAFVPPFGKSYFTSQLAHSVDNPSVTPTTTPGLTTRTSPGSSNEDLTSHLSSDIAVVGMACRIAGDNPSSEELWNFLMVGKNGCGEMDPLRWEPYRSRNARNAKELDKITSRGYFVPNISDFDNMFFGISPKEAEKMDPQQRISLEVCWEALESAGIAPQSLAGSNTAVYMGVNSDDYGKLRRSAGGRSVDGNRNGVLRNSESDFVSSGPQGAEHGDGCGLCFVACCDPSWTPEPAG</sequence>
<evidence type="ECO:0000313" key="5">
    <source>
        <dbReference type="Proteomes" id="UP000664534"/>
    </source>
</evidence>